<sequence>MATFLEKSAGRLRERVDVLGARLTDHPFAMHAVAVCRILLGLAVLGLLATNYSTRQMWVGDGSVWAEASRAANSFPEVDALDGMSGDLLTLLYIALALSSAALVVGWHTRTVSILTLLGFIGVVGQNPVVSSAGDSLIRLGLLWLVLMASGDRWSLDQRAHVRHEARRRDEVRVLPPWLRTGLHNVAFLGLTLQVALVYLAAGLDKVASGAWQDGTALYTTLQLPEFRPFPWLSDLLSDGRAPLAVVTYAVLFTQLFFVPLLLHPVTRRIVVIVAIALNVLFAVVLATPWTSLAVIAVTALFGRDEDWESLGLRIGDRAAPVIDWIFERWYDLLDRVEDWWFSAVLPVIDRVVDAIRRR</sequence>
<comment type="caution">
    <text evidence="7">The sequence shown here is derived from an EMBL/GenBank/DDBJ whole genome shotgun (WGS) entry which is preliminary data.</text>
</comment>
<evidence type="ECO:0000256" key="2">
    <source>
        <dbReference type="ARBA" id="ARBA00022692"/>
    </source>
</evidence>
<feature type="domain" description="HTTM-like" evidence="6">
    <location>
        <begin position="25"/>
        <end position="307"/>
    </location>
</feature>
<feature type="transmembrane region" description="Helical" evidence="5">
    <location>
        <begin position="177"/>
        <end position="202"/>
    </location>
</feature>
<organism evidence="7 8">
    <name type="scientific">Aeromicrobium terrae</name>
    <dbReference type="NCBI Taxonomy" id="2498846"/>
    <lineage>
        <taxon>Bacteria</taxon>
        <taxon>Bacillati</taxon>
        <taxon>Actinomycetota</taxon>
        <taxon>Actinomycetes</taxon>
        <taxon>Propionibacteriales</taxon>
        <taxon>Nocardioidaceae</taxon>
        <taxon>Aeromicrobium</taxon>
    </lineage>
</organism>
<evidence type="ECO:0000259" key="6">
    <source>
        <dbReference type="SMART" id="SM00752"/>
    </source>
</evidence>
<feature type="transmembrane region" description="Helical" evidence="5">
    <location>
        <begin position="88"/>
        <end position="105"/>
    </location>
</feature>
<keyword evidence="8" id="KW-1185">Reference proteome</keyword>
<name>A0A5C8NL40_9ACTN</name>
<keyword evidence="3 5" id="KW-1133">Transmembrane helix</keyword>
<dbReference type="AlphaFoldDB" id="A0A5C8NL40"/>
<gene>
    <name evidence="7" type="ORF">FHP06_03865</name>
</gene>
<dbReference type="InterPro" id="IPR011020">
    <property type="entry name" value="HTTM-like"/>
</dbReference>
<dbReference type="GO" id="GO:0012505">
    <property type="term" value="C:endomembrane system"/>
    <property type="evidence" value="ECO:0007669"/>
    <property type="project" value="UniProtKB-SubCell"/>
</dbReference>
<feature type="transmembrane region" description="Helical" evidence="5">
    <location>
        <begin position="242"/>
        <end position="263"/>
    </location>
</feature>
<evidence type="ECO:0000256" key="1">
    <source>
        <dbReference type="ARBA" id="ARBA00004127"/>
    </source>
</evidence>
<accession>A0A5C8NL40</accession>
<proteinExistence type="predicted"/>
<dbReference type="InterPro" id="IPR052964">
    <property type="entry name" value="Sporulation_signal_mat"/>
</dbReference>
<dbReference type="SMART" id="SM00752">
    <property type="entry name" value="HTTM"/>
    <property type="match status" value="1"/>
</dbReference>
<reference evidence="7 8" key="1">
    <citation type="submission" date="2019-06" db="EMBL/GenBank/DDBJ databases">
        <title>Aeromicrobium sp. nov., isolated from a maize field.</title>
        <authorList>
            <person name="Lin S.-Y."/>
            <person name="Tsai C.-F."/>
            <person name="Young C.-C."/>
        </authorList>
    </citation>
    <scope>NUCLEOTIDE SEQUENCE [LARGE SCALE GENOMIC DNA]</scope>
    <source>
        <strain evidence="7 8">CC-CFT486</strain>
    </source>
</reference>
<comment type="subcellular location">
    <subcellularLocation>
        <location evidence="1">Endomembrane system</location>
        <topology evidence="1">Multi-pass membrane protein</topology>
    </subcellularLocation>
</comment>
<feature type="transmembrane region" description="Helical" evidence="5">
    <location>
        <begin position="28"/>
        <end position="49"/>
    </location>
</feature>
<keyword evidence="2 5" id="KW-0812">Transmembrane</keyword>
<evidence type="ECO:0000256" key="3">
    <source>
        <dbReference type="ARBA" id="ARBA00022989"/>
    </source>
</evidence>
<dbReference type="InterPro" id="IPR053934">
    <property type="entry name" value="HTTM_dom"/>
</dbReference>
<dbReference type="EMBL" id="VDUX01000002">
    <property type="protein sequence ID" value="TXL61870.1"/>
    <property type="molecule type" value="Genomic_DNA"/>
</dbReference>
<dbReference type="Proteomes" id="UP000321571">
    <property type="component" value="Unassembled WGS sequence"/>
</dbReference>
<dbReference type="OrthoDB" id="128729at2"/>
<keyword evidence="4 5" id="KW-0472">Membrane</keyword>
<dbReference type="PANTHER" id="PTHR39535">
    <property type="entry name" value="SPORULATION-DELAYING PROTEIN SDPB"/>
    <property type="match status" value="1"/>
</dbReference>
<feature type="transmembrane region" description="Helical" evidence="5">
    <location>
        <begin position="270"/>
        <end position="303"/>
    </location>
</feature>
<dbReference type="PANTHER" id="PTHR39535:SF2">
    <property type="entry name" value="HTTM DOMAIN-CONTAINING PROTEIN"/>
    <property type="match status" value="1"/>
</dbReference>
<evidence type="ECO:0000256" key="4">
    <source>
        <dbReference type="ARBA" id="ARBA00023136"/>
    </source>
</evidence>
<evidence type="ECO:0000313" key="8">
    <source>
        <dbReference type="Proteomes" id="UP000321571"/>
    </source>
</evidence>
<protein>
    <recommendedName>
        <fullName evidence="6">HTTM-like domain-containing protein</fullName>
    </recommendedName>
</protein>
<evidence type="ECO:0000313" key="7">
    <source>
        <dbReference type="EMBL" id="TXL61870.1"/>
    </source>
</evidence>
<dbReference type="RefSeq" id="WP_147684018.1">
    <property type="nucleotide sequence ID" value="NZ_VDUX01000002.1"/>
</dbReference>
<dbReference type="Pfam" id="PF05090">
    <property type="entry name" value="HTTM"/>
    <property type="match status" value="1"/>
</dbReference>
<evidence type="ECO:0000256" key="5">
    <source>
        <dbReference type="SAM" id="Phobius"/>
    </source>
</evidence>